<reference evidence="2 3" key="1">
    <citation type="submission" date="2021-04" db="EMBL/GenBank/DDBJ databases">
        <authorList>
            <person name="De Guttry C."/>
            <person name="Zahm M."/>
            <person name="Klopp C."/>
            <person name="Cabau C."/>
            <person name="Louis A."/>
            <person name="Berthelot C."/>
            <person name="Parey E."/>
            <person name="Roest Crollius H."/>
            <person name="Montfort J."/>
            <person name="Robinson-Rechavi M."/>
            <person name="Bucao C."/>
            <person name="Bouchez O."/>
            <person name="Gislard M."/>
            <person name="Lluch J."/>
            <person name="Milhes M."/>
            <person name="Lampietro C."/>
            <person name="Lopez Roques C."/>
            <person name="Donnadieu C."/>
            <person name="Braasch I."/>
            <person name="Desvignes T."/>
            <person name="Postlethwait J."/>
            <person name="Bobe J."/>
            <person name="Wedekind C."/>
            <person name="Guiguen Y."/>
        </authorList>
    </citation>
    <scope>NUCLEOTIDE SEQUENCE [LARGE SCALE GENOMIC DNA]</scope>
    <source>
        <strain evidence="2">Cs_M1</strain>
        <tissue evidence="2">Blood</tissue>
    </source>
</reference>
<evidence type="ECO:0000256" key="1">
    <source>
        <dbReference type="SAM" id="MobiDB-lite"/>
    </source>
</evidence>
<accession>A0AAN8LHE4</accession>
<gene>
    <name evidence="2" type="ORF">J4Q44_G00170190</name>
</gene>
<feature type="compositionally biased region" description="Gly residues" evidence="1">
    <location>
        <begin position="117"/>
        <end position="134"/>
    </location>
</feature>
<proteinExistence type="predicted"/>
<feature type="compositionally biased region" description="Polar residues" evidence="1">
    <location>
        <begin position="62"/>
        <end position="81"/>
    </location>
</feature>
<dbReference type="EMBL" id="JAGTTL010000015">
    <property type="protein sequence ID" value="KAK6311355.1"/>
    <property type="molecule type" value="Genomic_DNA"/>
</dbReference>
<evidence type="ECO:0000313" key="3">
    <source>
        <dbReference type="Proteomes" id="UP001356427"/>
    </source>
</evidence>
<protein>
    <submittedName>
        <fullName evidence="2">Uncharacterized protein</fullName>
    </submittedName>
</protein>
<sequence>MASAGCSTCGSSPYSTCWSTSACTQSPWSLGVPRTSPSSALWVPPPSGSQAGTGQAAGPQSVMSSPRATLTLHQPPSLTVYLTSRPRSPPQPPPPPLPPGRPPPPTPPQERGTETELGGGGGGTAATAGGGAGEGVEDWEEREAPLRQLDGVEGEEREGGRARAIDNQYSFF</sequence>
<feature type="compositionally biased region" description="Low complexity" evidence="1">
    <location>
        <begin position="48"/>
        <end position="61"/>
    </location>
</feature>
<organism evidence="2 3">
    <name type="scientific">Coregonus suidteri</name>
    <dbReference type="NCBI Taxonomy" id="861788"/>
    <lineage>
        <taxon>Eukaryota</taxon>
        <taxon>Metazoa</taxon>
        <taxon>Chordata</taxon>
        <taxon>Craniata</taxon>
        <taxon>Vertebrata</taxon>
        <taxon>Euteleostomi</taxon>
        <taxon>Actinopterygii</taxon>
        <taxon>Neopterygii</taxon>
        <taxon>Teleostei</taxon>
        <taxon>Protacanthopterygii</taxon>
        <taxon>Salmoniformes</taxon>
        <taxon>Salmonidae</taxon>
        <taxon>Coregoninae</taxon>
        <taxon>Coregonus</taxon>
    </lineage>
</organism>
<name>A0AAN8LHE4_9TELE</name>
<feature type="region of interest" description="Disordered" evidence="1">
    <location>
        <begin position="26"/>
        <end position="172"/>
    </location>
</feature>
<evidence type="ECO:0000313" key="2">
    <source>
        <dbReference type="EMBL" id="KAK6311355.1"/>
    </source>
</evidence>
<dbReference type="Proteomes" id="UP001356427">
    <property type="component" value="Unassembled WGS sequence"/>
</dbReference>
<keyword evidence="3" id="KW-1185">Reference proteome</keyword>
<feature type="compositionally biased region" description="Pro residues" evidence="1">
    <location>
        <begin position="87"/>
        <end position="108"/>
    </location>
</feature>
<dbReference type="AlphaFoldDB" id="A0AAN8LHE4"/>
<comment type="caution">
    <text evidence="2">The sequence shown here is derived from an EMBL/GenBank/DDBJ whole genome shotgun (WGS) entry which is preliminary data.</text>
</comment>